<organism evidence="1 2">
    <name type="scientific">Steinernema glaseri</name>
    <dbReference type="NCBI Taxonomy" id="37863"/>
    <lineage>
        <taxon>Eukaryota</taxon>
        <taxon>Metazoa</taxon>
        <taxon>Ecdysozoa</taxon>
        <taxon>Nematoda</taxon>
        <taxon>Chromadorea</taxon>
        <taxon>Rhabditida</taxon>
        <taxon>Tylenchina</taxon>
        <taxon>Panagrolaimomorpha</taxon>
        <taxon>Strongyloidoidea</taxon>
        <taxon>Steinernematidae</taxon>
        <taxon>Steinernema</taxon>
    </lineage>
</organism>
<dbReference type="Proteomes" id="UP000095287">
    <property type="component" value="Unplaced"/>
</dbReference>
<evidence type="ECO:0000313" key="1">
    <source>
        <dbReference type="Proteomes" id="UP000095287"/>
    </source>
</evidence>
<evidence type="ECO:0000313" key="2">
    <source>
        <dbReference type="WBParaSite" id="L893_g30566.t1"/>
    </source>
</evidence>
<dbReference type="AlphaFoldDB" id="A0A1I7ZXI5"/>
<sequence length="148" mass="16017">MYFTLASLLAINLYRSNTSDLKSTNLPWIPHSHSKKGPRSPAVHLWSTAPFTSIPIAGHSESPVPLIEKHFRSVGRPQNIRPAVRASGGHIGAQLAQIDVAVGPDFPFPRHCAHRTPPVRYCSAIRLDIHPIAVQVDQGADVVGLGAL</sequence>
<proteinExistence type="predicted"/>
<protein>
    <submittedName>
        <fullName evidence="2">Peptidase A2 domain-containing protein</fullName>
    </submittedName>
</protein>
<dbReference type="WBParaSite" id="L893_g30566.t1">
    <property type="protein sequence ID" value="L893_g30566.t1"/>
    <property type="gene ID" value="L893_g30566"/>
</dbReference>
<reference evidence="2" key="1">
    <citation type="submission" date="2016-11" db="UniProtKB">
        <authorList>
            <consortium name="WormBaseParasite"/>
        </authorList>
    </citation>
    <scope>IDENTIFICATION</scope>
</reference>
<keyword evidence="1" id="KW-1185">Reference proteome</keyword>
<accession>A0A1I7ZXI5</accession>
<name>A0A1I7ZXI5_9BILA</name>